<evidence type="ECO:0000256" key="7">
    <source>
        <dbReference type="SAM" id="Phobius"/>
    </source>
</evidence>
<dbReference type="Pfam" id="PF14995">
    <property type="entry name" value="TMEM107"/>
    <property type="match status" value="1"/>
</dbReference>
<dbReference type="EMBL" id="JBEUSY010000459">
    <property type="protein sequence ID" value="KAL1231439.1"/>
    <property type="molecule type" value="Genomic_DNA"/>
</dbReference>
<dbReference type="PANTHER" id="PTHR34341">
    <property type="entry name" value="TRANSMEMBRANE PROTEIN 107"/>
    <property type="match status" value="1"/>
</dbReference>
<keyword evidence="9" id="KW-1185">Reference proteome</keyword>
<evidence type="ECO:0000313" key="8">
    <source>
        <dbReference type="EMBL" id="KAL1231439.1"/>
    </source>
</evidence>
<evidence type="ECO:0000256" key="5">
    <source>
        <dbReference type="ARBA" id="ARBA00022989"/>
    </source>
</evidence>
<reference evidence="8 9" key="1">
    <citation type="submission" date="2024-07" db="EMBL/GenBank/DDBJ databases">
        <title>Enhanced genomic and transcriptomic resources for Trichinella pseudospiralis and T. spiralis underpin the discovery of pronounced molecular differences between stages and species.</title>
        <authorList>
            <person name="Pasi K.K."/>
            <person name="La Rosa G."/>
            <person name="Gomez-Morales M.A."/>
            <person name="Tosini F."/>
            <person name="Sumanam S."/>
            <person name="Young N.D."/>
            <person name="Chang B.C."/>
            <person name="Robin G.B."/>
        </authorList>
    </citation>
    <scope>NUCLEOTIDE SEQUENCE [LARGE SCALE GENOMIC DNA]</scope>
    <source>
        <strain evidence="8">ISS534</strain>
    </source>
</reference>
<gene>
    <name evidence="8" type="ORF">TSPI_09758</name>
</gene>
<evidence type="ECO:0000256" key="6">
    <source>
        <dbReference type="ARBA" id="ARBA00023136"/>
    </source>
</evidence>
<comment type="subcellular location">
    <subcellularLocation>
        <location evidence="1">Membrane</location>
        <topology evidence="1">Multi-pass membrane protein</topology>
    </subcellularLocation>
</comment>
<feature type="transmembrane region" description="Helical" evidence="7">
    <location>
        <begin position="64"/>
        <end position="84"/>
    </location>
</feature>
<comment type="caution">
    <text evidence="8">The sequence shown here is derived from an EMBL/GenBank/DDBJ whole genome shotgun (WGS) entry which is preliminary data.</text>
</comment>
<evidence type="ECO:0000256" key="2">
    <source>
        <dbReference type="ARBA" id="ARBA00015652"/>
    </source>
</evidence>
<evidence type="ECO:0000313" key="9">
    <source>
        <dbReference type="Proteomes" id="UP001558632"/>
    </source>
</evidence>
<evidence type="ECO:0000256" key="4">
    <source>
        <dbReference type="ARBA" id="ARBA00022794"/>
    </source>
</evidence>
<proteinExistence type="predicted"/>
<keyword evidence="4" id="KW-0970">Cilium biogenesis/degradation</keyword>
<evidence type="ECO:0000256" key="3">
    <source>
        <dbReference type="ARBA" id="ARBA00022692"/>
    </source>
</evidence>
<keyword evidence="5 7" id="KW-1133">Transmembrane helix</keyword>
<feature type="transmembrane region" description="Helical" evidence="7">
    <location>
        <begin position="109"/>
        <end position="131"/>
    </location>
</feature>
<protein>
    <recommendedName>
        <fullName evidence="2">Transmembrane protein 107</fullName>
    </recommendedName>
</protein>
<dbReference type="Proteomes" id="UP001558632">
    <property type="component" value="Unassembled WGS sequence"/>
</dbReference>
<sequence>MISVSDIFMSVLILPICCGCSIAGLWQLTGDKHHKRRQFESVFHDLLQNSMRLFMMSMIIQKLIPARFLLMTAHVVITVCIIWSRDMNVIAGLPDKYSPDDYSRKDFEFTIALCLSFACFFVEYVGFLCGISMFIPACAFFSSTVHFVSTLILVAFIFGEWSSSVYWYIWAFCCGLPAAVELVVVLKTLLLHSASWTTPCCR</sequence>
<dbReference type="InterPro" id="IPR029248">
    <property type="entry name" value="TMEM107"/>
</dbReference>
<organism evidence="8 9">
    <name type="scientific">Trichinella spiralis</name>
    <name type="common">Trichina worm</name>
    <dbReference type="NCBI Taxonomy" id="6334"/>
    <lineage>
        <taxon>Eukaryota</taxon>
        <taxon>Metazoa</taxon>
        <taxon>Ecdysozoa</taxon>
        <taxon>Nematoda</taxon>
        <taxon>Enoplea</taxon>
        <taxon>Dorylaimia</taxon>
        <taxon>Trichinellida</taxon>
        <taxon>Trichinellidae</taxon>
        <taxon>Trichinella</taxon>
    </lineage>
</organism>
<name>A0ABR3K7G3_TRISP</name>
<feature type="transmembrane region" description="Helical" evidence="7">
    <location>
        <begin position="138"/>
        <end position="159"/>
    </location>
</feature>
<feature type="transmembrane region" description="Helical" evidence="7">
    <location>
        <begin position="6"/>
        <end position="28"/>
    </location>
</feature>
<accession>A0ABR3K7G3</accession>
<dbReference type="PANTHER" id="PTHR34341:SF1">
    <property type="entry name" value="TRANSMEMBRANE PROTEIN 107"/>
    <property type="match status" value="1"/>
</dbReference>
<keyword evidence="6 7" id="KW-0472">Membrane</keyword>
<evidence type="ECO:0000256" key="1">
    <source>
        <dbReference type="ARBA" id="ARBA00004141"/>
    </source>
</evidence>
<keyword evidence="3 7" id="KW-0812">Transmembrane</keyword>
<feature type="transmembrane region" description="Helical" evidence="7">
    <location>
        <begin position="165"/>
        <end position="186"/>
    </location>
</feature>